<organism evidence="2 3">
    <name type="scientific">Tetradesmus obliquus</name>
    <name type="common">Green alga</name>
    <name type="synonym">Acutodesmus obliquus</name>
    <dbReference type="NCBI Taxonomy" id="3088"/>
    <lineage>
        <taxon>Eukaryota</taxon>
        <taxon>Viridiplantae</taxon>
        <taxon>Chlorophyta</taxon>
        <taxon>core chlorophytes</taxon>
        <taxon>Chlorophyceae</taxon>
        <taxon>CS clade</taxon>
        <taxon>Sphaeropleales</taxon>
        <taxon>Scenedesmaceae</taxon>
        <taxon>Tetradesmus</taxon>
    </lineage>
</organism>
<feature type="region of interest" description="Disordered" evidence="1">
    <location>
        <begin position="82"/>
        <end position="118"/>
    </location>
</feature>
<evidence type="ECO:0000313" key="2">
    <source>
        <dbReference type="EMBL" id="WIA19102.1"/>
    </source>
</evidence>
<feature type="compositionally biased region" description="Acidic residues" evidence="1">
    <location>
        <begin position="8"/>
        <end position="24"/>
    </location>
</feature>
<dbReference type="Proteomes" id="UP001244341">
    <property type="component" value="Chromosome 10b"/>
</dbReference>
<gene>
    <name evidence="2" type="ORF">OEZ85_003750</name>
</gene>
<sequence>MSDHGYDEFFEEYSDEGFESDNELEAPQQHVEQEDFTLVQQPAVSIAGVSADAWPSLTAGQLAGGGSQKRSSTATFSRSLFGGPASLAPSQQQDNSAAGTFTVSPAAPPLTDSQRARASKALARSLQLRQQRKLSSSPQLELLVVQPLSTYQQYAQGVGAFAHARIGTCQTGQLDQDLHEQDAQTEEVGPSRRCTDSCDGAAWIPPAHFLTHRYALMQKD</sequence>
<reference evidence="2 3" key="1">
    <citation type="submission" date="2023-05" db="EMBL/GenBank/DDBJ databases">
        <title>A 100% complete, gapless, phased diploid assembly of the Scenedesmus obliquus UTEX 3031 genome.</title>
        <authorList>
            <person name="Biondi T.C."/>
            <person name="Hanschen E.R."/>
            <person name="Kwon T."/>
            <person name="Eng W."/>
            <person name="Kruse C.P.S."/>
            <person name="Koehler S.I."/>
            <person name="Kunde Y."/>
            <person name="Gleasner C.D."/>
            <person name="You Mak K.T."/>
            <person name="Polle J."/>
            <person name="Hovde B.T."/>
            <person name="Starkenburg S.R."/>
        </authorList>
    </citation>
    <scope>NUCLEOTIDE SEQUENCE [LARGE SCALE GENOMIC DNA]</scope>
    <source>
        <strain evidence="2 3">DOE0152z</strain>
    </source>
</reference>
<keyword evidence="3" id="KW-1185">Reference proteome</keyword>
<feature type="region of interest" description="Disordered" evidence="1">
    <location>
        <begin position="1"/>
        <end position="35"/>
    </location>
</feature>
<protein>
    <submittedName>
        <fullName evidence="2">Uncharacterized protein</fullName>
    </submittedName>
</protein>
<evidence type="ECO:0000256" key="1">
    <source>
        <dbReference type="SAM" id="MobiDB-lite"/>
    </source>
</evidence>
<dbReference type="EMBL" id="CP126217">
    <property type="protein sequence ID" value="WIA19102.1"/>
    <property type="molecule type" value="Genomic_DNA"/>
</dbReference>
<accession>A0ABY8UCA3</accession>
<evidence type="ECO:0000313" key="3">
    <source>
        <dbReference type="Proteomes" id="UP001244341"/>
    </source>
</evidence>
<proteinExistence type="predicted"/>
<feature type="compositionally biased region" description="Polar residues" evidence="1">
    <location>
        <begin position="88"/>
        <end position="103"/>
    </location>
</feature>
<name>A0ABY8UCA3_TETOB</name>